<comment type="caution">
    <text evidence="3">The sequence shown here is derived from an EMBL/GenBank/DDBJ whole genome shotgun (WGS) entry which is preliminary data.</text>
</comment>
<dbReference type="OrthoDB" id="548867at2759"/>
<dbReference type="PANTHER" id="PTHR12169:SF6">
    <property type="entry name" value="AFG1-LIKE ATPASE"/>
    <property type="match status" value="1"/>
</dbReference>
<sequence>MRFSFEEICGRPLSAADYLEVTKQFGTLFITDMPKMGMDRKDMVYACYESKTRIFVSSEVPIYQIFSDDSAGSGNSISDHMRSVMDDLGLSPEVVGSSLMFSGNEEIFAFVQACLQLVQMGSREWAETASQ</sequence>
<reference evidence="3" key="1">
    <citation type="journal article" date="2020" name="New Phytol.">
        <title>Comparative genomics reveals dynamic genome evolution in host specialist ectomycorrhizal fungi.</title>
        <authorList>
            <person name="Lofgren L.A."/>
            <person name="Nguyen N.H."/>
            <person name="Vilgalys R."/>
            <person name="Ruytinx J."/>
            <person name="Liao H.L."/>
            <person name="Branco S."/>
            <person name="Kuo A."/>
            <person name="LaButti K."/>
            <person name="Lipzen A."/>
            <person name="Andreopoulos W."/>
            <person name="Pangilinan J."/>
            <person name="Riley R."/>
            <person name="Hundley H."/>
            <person name="Na H."/>
            <person name="Barry K."/>
            <person name="Grigoriev I.V."/>
            <person name="Stajich J.E."/>
            <person name="Kennedy P.G."/>
        </authorList>
    </citation>
    <scope>NUCLEOTIDE SEQUENCE</scope>
    <source>
        <strain evidence="3">FC423</strain>
    </source>
</reference>
<evidence type="ECO:0000313" key="3">
    <source>
        <dbReference type="EMBL" id="KAG2085709.1"/>
    </source>
</evidence>
<protein>
    <submittedName>
        <fullName evidence="3">Uncharacterized protein</fullName>
    </submittedName>
</protein>
<dbReference type="EMBL" id="JABBWM010000163">
    <property type="protein sequence ID" value="KAG2085709.1"/>
    <property type="molecule type" value="Genomic_DNA"/>
</dbReference>
<dbReference type="GO" id="GO:0005739">
    <property type="term" value="C:mitochondrion"/>
    <property type="evidence" value="ECO:0007669"/>
    <property type="project" value="TreeGrafter"/>
</dbReference>
<name>A0A9P7EQZ2_9AGAM</name>
<dbReference type="RefSeq" id="XP_041284729.1">
    <property type="nucleotide sequence ID" value="XM_041440097.1"/>
</dbReference>
<accession>A0A9P7EQZ2</accession>
<dbReference type="Proteomes" id="UP000823399">
    <property type="component" value="Unassembled WGS sequence"/>
</dbReference>
<dbReference type="PANTHER" id="PTHR12169">
    <property type="entry name" value="ATPASE N2B"/>
    <property type="match status" value="1"/>
</dbReference>
<keyword evidence="1" id="KW-0547">Nucleotide-binding</keyword>
<evidence type="ECO:0000256" key="2">
    <source>
        <dbReference type="ARBA" id="ARBA00022840"/>
    </source>
</evidence>
<dbReference type="GO" id="GO:0005524">
    <property type="term" value="F:ATP binding"/>
    <property type="evidence" value="ECO:0007669"/>
    <property type="project" value="UniProtKB-KW"/>
</dbReference>
<evidence type="ECO:0000313" key="4">
    <source>
        <dbReference type="Proteomes" id="UP000823399"/>
    </source>
</evidence>
<dbReference type="GeneID" id="64702356"/>
<keyword evidence="4" id="KW-1185">Reference proteome</keyword>
<evidence type="ECO:0000256" key="1">
    <source>
        <dbReference type="ARBA" id="ARBA00022741"/>
    </source>
</evidence>
<dbReference type="GO" id="GO:0016887">
    <property type="term" value="F:ATP hydrolysis activity"/>
    <property type="evidence" value="ECO:0007669"/>
    <property type="project" value="InterPro"/>
</dbReference>
<dbReference type="AlphaFoldDB" id="A0A9P7EQZ2"/>
<dbReference type="GO" id="GO:0006515">
    <property type="term" value="P:protein quality control for misfolded or incompletely synthesized proteins"/>
    <property type="evidence" value="ECO:0007669"/>
    <property type="project" value="TreeGrafter"/>
</dbReference>
<keyword evidence="2" id="KW-0067">ATP-binding</keyword>
<proteinExistence type="predicted"/>
<dbReference type="InterPro" id="IPR005654">
    <property type="entry name" value="ATPase_AFG1-like"/>
</dbReference>
<dbReference type="Pfam" id="PF03969">
    <property type="entry name" value="AFG1_ATPase"/>
    <property type="match status" value="1"/>
</dbReference>
<organism evidence="3 4">
    <name type="scientific">Suillus discolor</name>
    <dbReference type="NCBI Taxonomy" id="1912936"/>
    <lineage>
        <taxon>Eukaryota</taxon>
        <taxon>Fungi</taxon>
        <taxon>Dikarya</taxon>
        <taxon>Basidiomycota</taxon>
        <taxon>Agaricomycotina</taxon>
        <taxon>Agaricomycetes</taxon>
        <taxon>Agaricomycetidae</taxon>
        <taxon>Boletales</taxon>
        <taxon>Suillineae</taxon>
        <taxon>Suillaceae</taxon>
        <taxon>Suillus</taxon>
    </lineage>
</organism>
<gene>
    <name evidence="3" type="ORF">F5147DRAFT_748671</name>
</gene>